<dbReference type="EMBL" id="WPCR01000005">
    <property type="protein sequence ID" value="NHM13987.1"/>
    <property type="molecule type" value="Genomic_DNA"/>
</dbReference>
<dbReference type="InterPro" id="IPR015424">
    <property type="entry name" value="PyrdxlP-dep_Trfase"/>
</dbReference>
<protein>
    <submittedName>
        <fullName evidence="2">Aminotransferase class I/II-fold pyridoxal phosphate-dependent enzyme</fullName>
    </submittedName>
</protein>
<dbReference type="InterPro" id="IPR015422">
    <property type="entry name" value="PyrdxlP-dep_Trfase_small"/>
</dbReference>
<reference evidence="2" key="2">
    <citation type="submission" date="2021-04" db="EMBL/GenBank/DDBJ databases">
        <title>Novel species in family Eggerthellaceae.</title>
        <authorList>
            <person name="Zhang G."/>
        </authorList>
    </citation>
    <scope>NUCLEOTIDE SEQUENCE</scope>
    <source>
        <strain evidence="2">Zg-886</strain>
    </source>
</reference>
<evidence type="ECO:0000313" key="1">
    <source>
        <dbReference type="EMBL" id="NHM13987.1"/>
    </source>
</evidence>
<dbReference type="Gene3D" id="3.90.1150.10">
    <property type="entry name" value="Aspartate Aminotransferase, domain 1"/>
    <property type="match status" value="1"/>
</dbReference>
<reference evidence="1 3" key="1">
    <citation type="submission" date="2019-11" db="EMBL/GenBank/DDBJ databases">
        <title>Eggerthellaceae novel genus isolated from the rectal contents of marmort.</title>
        <authorList>
            <person name="Zhang G."/>
        </authorList>
    </citation>
    <scope>NUCLEOTIDE SEQUENCE [LARGE SCALE GENOMIC DNA]</scope>
    <source>
        <strain evidence="3">zg-886</strain>
        <strain evidence="1">Zg-886</strain>
    </source>
</reference>
<dbReference type="PANTHER" id="PTHR43799:SF1">
    <property type="entry name" value="ASPARTATE AMINOTRANSFERASE"/>
    <property type="match status" value="1"/>
</dbReference>
<name>A0A9E6MPU4_9ACTN</name>
<evidence type="ECO:0000313" key="3">
    <source>
        <dbReference type="Proteomes" id="UP000636394"/>
    </source>
</evidence>
<dbReference type="RefSeq" id="WP_166339141.1">
    <property type="nucleotide sequence ID" value="NZ_CP072829.1"/>
</dbReference>
<dbReference type="AlphaFoldDB" id="A0A9E6MPU4"/>
<dbReference type="InterPro" id="IPR024551">
    <property type="entry name" value="AspAT_Ic"/>
</dbReference>
<proteinExistence type="predicted"/>
<dbReference type="CDD" id="cd00609">
    <property type="entry name" value="AAT_like"/>
    <property type="match status" value="1"/>
</dbReference>
<gene>
    <name evidence="1" type="ORF">GMI68_04285</name>
    <name evidence="2" type="ORF">J7S26_05660</name>
</gene>
<dbReference type="KEGG" id="ebz:J7S26_05660"/>
<dbReference type="Proteomes" id="UP000671910">
    <property type="component" value="Chromosome"/>
</dbReference>
<dbReference type="Proteomes" id="UP000636394">
    <property type="component" value="Unassembled WGS sequence"/>
</dbReference>
<evidence type="ECO:0000313" key="4">
    <source>
        <dbReference type="Proteomes" id="UP000671910"/>
    </source>
</evidence>
<keyword evidence="2" id="KW-0032">Aminotransferase</keyword>
<dbReference type="InterPro" id="IPR015421">
    <property type="entry name" value="PyrdxlP-dep_Trfase_major"/>
</dbReference>
<dbReference type="EMBL" id="CP072829">
    <property type="protein sequence ID" value="QTU83863.1"/>
    <property type="molecule type" value="Genomic_DNA"/>
</dbReference>
<organism evidence="2 4">
    <name type="scientific">Xiamenia xianingshaonis</name>
    <dbReference type="NCBI Taxonomy" id="2682776"/>
    <lineage>
        <taxon>Bacteria</taxon>
        <taxon>Bacillati</taxon>
        <taxon>Actinomycetota</taxon>
        <taxon>Coriobacteriia</taxon>
        <taxon>Eggerthellales</taxon>
        <taxon>Eggerthellaceae</taxon>
        <taxon>Xiamenia</taxon>
    </lineage>
</organism>
<sequence length="429" mass="46687">MNIADMTPAELQAQKVSLEQQHQAFVAKGLALNMARGKPSRAQLDLSMMLLSDIVATDECFAEDGTDARNYGVLDGLPEAKRLMACFLDDEPENVIVLGNSSLNAMYDALARCWMFGTGGHAPWSTLDQVKWICPSPGYDRHFAITEAFGIEMVPVAMTQDGPDMDDVERLVADDASVKGIWCVPQYGNPTGVTYSDETVERLAAMACAAPDFRIFWDNAYGVHHLYADPDRQRKVVDIRPACERAGNPNRPFKFASTSKVTFPGSGLAAFASSAENLAEAKRAMGVQTIGHDKINQLRHVAFLEDAEGIAAHMQRHADIIRPKFELVARKLAEALADVPDCSWSTPLGGYFISFDAPENTAKRIVALAKEAGVTMTGAGATYPYGRDPRDSNIRIAPTLPPLEELDEAMDVFVTCVKLAAVEKALAEA</sequence>
<dbReference type="Gene3D" id="3.40.640.10">
    <property type="entry name" value="Type I PLP-dependent aspartate aminotransferase-like (Major domain)"/>
    <property type="match status" value="1"/>
</dbReference>
<keyword evidence="3" id="KW-1185">Reference proteome</keyword>
<accession>A0A9E6MPU4</accession>
<evidence type="ECO:0000313" key="2">
    <source>
        <dbReference type="EMBL" id="QTU83863.1"/>
    </source>
</evidence>
<dbReference type="SUPFAM" id="SSF53383">
    <property type="entry name" value="PLP-dependent transferases"/>
    <property type="match status" value="1"/>
</dbReference>
<dbReference type="PANTHER" id="PTHR43799">
    <property type="entry name" value="AMINOTRANSFERASE, PUTATIVE-RELATED"/>
    <property type="match status" value="1"/>
</dbReference>
<keyword evidence="2" id="KW-0808">Transferase</keyword>
<dbReference type="Pfam" id="PF12897">
    <property type="entry name" value="Asp_aminotransf"/>
    <property type="match status" value="1"/>
</dbReference>
<dbReference type="GO" id="GO:0004069">
    <property type="term" value="F:L-aspartate:2-oxoglutarate aminotransferase activity"/>
    <property type="evidence" value="ECO:0007669"/>
    <property type="project" value="InterPro"/>
</dbReference>